<dbReference type="SUPFAM" id="SSF51126">
    <property type="entry name" value="Pectin lyase-like"/>
    <property type="match status" value="3"/>
</dbReference>
<dbReference type="InterPro" id="IPR011050">
    <property type="entry name" value="Pectin_lyase_fold/virulence"/>
</dbReference>
<protein>
    <submittedName>
        <fullName evidence="2">Uncharacterized protein</fullName>
    </submittedName>
</protein>
<feature type="compositionally biased region" description="Acidic residues" evidence="1">
    <location>
        <begin position="358"/>
        <end position="367"/>
    </location>
</feature>
<accession>A0ABQ9YE74</accession>
<evidence type="ECO:0000256" key="1">
    <source>
        <dbReference type="SAM" id="MobiDB-lite"/>
    </source>
</evidence>
<feature type="region of interest" description="Disordered" evidence="1">
    <location>
        <begin position="337"/>
        <end position="371"/>
    </location>
</feature>
<dbReference type="EMBL" id="JARBJD010000013">
    <property type="protein sequence ID" value="KAK2962067.1"/>
    <property type="molecule type" value="Genomic_DNA"/>
</dbReference>
<proteinExistence type="predicted"/>
<feature type="compositionally biased region" description="Polar residues" evidence="1">
    <location>
        <begin position="337"/>
        <end position="356"/>
    </location>
</feature>
<name>A0ABQ9YE74_9EUKA</name>
<evidence type="ECO:0000313" key="3">
    <source>
        <dbReference type="Proteomes" id="UP001281761"/>
    </source>
</evidence>
<comment type="caution">
    <text evidence="2">The sequence shown here is derived from an EMBL/GenBank/DDBJ whole genome shotgun (WGS) entry which is preliminary data.</text>
</comment>
<organism evidence="2 3">
    <name type="scientific">Blattamonas nauphoetae</name>
    <dbReference type="NCBI Taxonomy" id="2049346"/>
    <lineage>
        <taxon>Eukaryota</taxon>
        <taxon>Metamonada</taxon>
        <taxon>Preaxostyla</taxon>
        <taxon>Oxymonadida</taxon>
        <taxon>Blattamonas</taxon>
    </lineage>
</organism>
<evidence type="ECO:0000313" key="2">
    <source>
        <dbReference type="EMBL" id="KAK2962067.1"/>
    </source>
</evidence>
<sequence>MNVLTTESELESTRSLSYRAKFSVFQLPMMQIYVIAIFTSLLRPHIAPSYLRSIVKPSFPSELSDCCQHISLPEGVVHSQNYALISSSIVMKGQPHTSLRYLDASCDRENLIVQEGNSPPSNGIHSLFNLQNATLSVVDVLLDMLSETVNHDVKCAVLDSSTIHVSFCEFFWTDLKSLFVLQSSSPTPQASSSLTLAWCTLRNPIPHLMPIVEDMRKSSAAGTFSMNIVGTRIANMKVVGADGVCVSQTNHRNDLCSFEGISTTISEMRILNVSSLPGEVKEASSLFSQRMVGCAIWGSNNHLSGTVLRDVNGGGSFLCSNSTFDCCHTTSSERPLIVPSTSPTVGSNSFPATHSMPNEDEPADDPNDPYTGKEYSGSDRFNFTAVAVTFTRCKFTNMKYSFSSLSAQLAGGSAIYFHSSSKAMSLVSCTFSNCSVSSSSPVYGGCVYLYNMKTSTNTVTACSFDDWYPSNGTNSRQHGGAIGTYWTPAPLVITESNFTLSGETTHKYNGGFFACYSPSTRQSTTIDNCRFVGDSSSTGLVLSFDSGFQKNAFFSITDSQILNTNSWIEIIDLNITSSSGFTRTEMTNTSIEYDDVLTTKLPHLIVDCKLNQCSVSSEDSDFLLLFLGTSFTGKSANTSRSTIYLSDTTKIIFHKCDFTDCSIASSHSLIYSDDVESLVVDTCSFTRCSGGRSIIDVQRTPSFFSFCTFTNVTGTTAYLMMLNSDSFIFIESCRFDLETSNRLDFDLSTSLTYEKDTIVTACTSNRKIYIGTSWTNRIEMMTVQVVPIEAGKSEMRVVTEPTEEDQTFTSLSEAFAAFPSPLLDTVITFSDGSFTEDELLEVSQLVEIVGAGWVVSDFRSTQLTTNGFVSKSTCKLTLHSLQLVPFSTSSILASTEDSASLCLLNVIVEDISEHSECLFLFAAGSCGIHHSFFKNIKSEKSLIYVSGTSSLAVTNTLFLTIQRTSSKPNPVEDKQCASCIEGKTSGTIKVMYSRFGACTTNGRAGAIDLMKNDDNSAVEIGHCYFDQNSAGEDVYDFEKGDDVVLKSFDKSKINLDLSSIISFPSVDSFLVNWNHPFVSPPSRIDVSDSTTAEPLGWSYPDGQISPSFLQKYPLQYLLEHRFWNANHVELNLDVYHHETMRPFVFQNSTVYVNRYYHRTITITVYPYPEVFITLKNATLSFFDFRFEFDELTKQAFTCDQESSIELRHTEFRLTNPTLTHPFIDSIGRSVVIYDFDFYPSITLDNTPFIRLIRAEKNATLDYSSTTTLLASPLTVPFIICEGAKRFNLWFITLSCPLEHSASFAFAKDSTVELYSNTIRLLKSTAQGTFLHLENGAVFIDRDNSSSSSAEQGGLIICRNSTVTSDRWKGSSCSAKQGGVLYSEDCSVSIKEGTFSNCQADEGGVAFVVSSTLTIADSSFVTNSAKSGGAFWVDFINDIPSSVSWKNSTFTANSALDEDENVVQSGHGGAIHARLLSTHSLAVEGCSFDGCSCSKGGGGVYVDLRSSTLADKTQQVVVGSAYGWMPTSFTDCTSKDGRGHWILVDMNPSESNTFSVTLEDSVEDTVQSNHEGVIQPIPLTPYVFVPPSVFISDEGGNDTSACLADSPCLSFSKVQEAGIMNSVVTKPVTIKSENENRATLNLKNVTAKNNSSLEGYLCIAEATRLDTIDVVLFQATTRVAFVTLTTDTTLTISNVEIRTDTSSGMNGMTFQSAFLVNNGQIIVESLSFSSDADFDVYSPMWLAGGSLMAENENEVAMRVRYGGDRGWIGIEGDTVTSTYPNLKLKKWRFGGSPTAQKSHGLWLKDVGIVELTSCSFSSFKKGSESDVVDGSAIHAELSSSSCLRITSCTFESCSSEGNGGSVSVVVAGGELDISYSTFSSSSSQQNGGALFVDLSSLGSGSYRLTSLTFKTTCTCSGDGKWVFIQGHNLASLMKKQRWAGTFNSLGLRKDSDKLWGFDLAEDASSPRHSISLLRFLLGIASRTPDSTIFVGQSGEDDVGCGNTEATLCRTIEWSMNEAAGSIVDVVVASNGLLSSPIVLSQTDVHIAPDSGIPCPFAISLAPPSSAAAAMISVERNSALTLSFLSFSFSVPATIDSIVVSSSGVVTIDSCRVQGTTLSQPFLVSTQSSHTISNSAFLSSTFKSSAFVLSDCQSLSIEDSSVANNSFDTSFLVCSSSQISFVSLTVSNNSIKQDASLFALSILPKTTLEDTPSLRISFSSFTSSQTTPTPLFVSVASECRSNVILVNSTFSHSSSSQAKKAAVVVKWTKRQPLLLRRRVVCDDCFVMVSQSQ</sequence>
<keyword evidence="3" id="KW-1185">Reference proteome</keyword>
<dbReference type="Proteomes" id="UP001281761">
    <property type="component" value="Unassembled WGS sequence"/>
</dbReference>
<reference evidence="2 3" key="1">
    <citation type="journal article" date="2022" name="bioRxiv">
        <title>Genomics of Preaxostyla Flagellates Illuminates Evolutionary Transitions and the Path Towards Mitochondrial Loss.</title>
        <authorList>
            <person name="Novak L.V.F."/>
            <person name="Treitli S.C."/>
            <person name="Pyrih J."/>
            <person name="Halakuc P."/>
            <person name="Pipaliya S.V."/>
            <person name="Vacek V."/>
            <person name="Brzon O."/>
            <person name="Soukal P."/>
            <person name="Eme L."/>
            <person name="Dacks J.B."/>
            <person name="Karnkowska A."/>
            <person name="Elias M."/>
            <person name="Hampl V."/>
        </authorList>
    </citation>
    <scope>NUCLEOTIDE SEQUENCE [LARGE SCALE GENOMIC DNA]</scope>
    <source>
        <strain evidence="2">NAU3</strain>
        <tissue evidence="2">Gut</tissue>
    </source>
</reference>
<gene>
    <name evidence="2" type="ORF">BLNAU_3123</name>
</gene>